<dbReference type="PANTHER" id="PTHR12526:SF635">
    <property type="entry name" value="GLYCOSYL TRANSFERASE GROUP 1"/>
    <property type="match status" value="1"/>
</dbReference>
<organism evidence="2 3">
    <name type="scientific">Sphingopyxis terrae subsp. terrae NBRC 15098</name>
    <dbReference type="NCBI Taxonomy" id="1219058"/>
    <lineage>
        <taxon>Bacteria</taxon>
        <taxon>Pseudomonadati</taxon>
        <taxon>Pseudomonadota</taxon>
        <taxon>Alphaproteobacteria</taxon>
        <taxon>Sphingomonadales</taxon>
        <taxon>Sphingomonadaceae</taxon>
        <taxon>Sphingopyxis</taxon>
    </lineage>
</organism>
<accession>A0A142W155</accession>
<dbReference type="InterPro" id="IPR028098">
    <property type="entry name" value="Glyco_trans_4-like_N"/>
</dbReference>
<feature type="domain" description="Glycosyltransferase subfamily 4-like N-terminal" evidence="1">
    <location>
        <begin position="60"/>
        <end position="192"/>
    </location>
</feature>
<protein>
    <submittedName>
        <fullName evidence="2">Glycosyl transferase family 1</fullName>
    </submittedName>
</protein>
<dbReference type="SUPFAM" id="SSF53756">
    <property type="entry name" value="UDP-Glycosyltransferase/glycogen phosphorylase"/>
    <property type="match status" value="1"/>
</dbReference>
<dbReference type="CDD" id="cd03801">
    <property type="entry name" value="GT4_PimA-like"/>
    <property type="match status" value="1"/>
</dbReference>
<reference evidence="2 3" key="2">
    <citation type="journal article" date="2016" name="Genome Announc.">
        <title>Complete Genome Sequence of Sphingopyxis terrae Strain 203-1 (NBRC 111660), a Polyethylene Glycol Degrader.</title>
        <authorList>
            <person name="Ohtsubo Y."/>
            <person name="Nonoyama S."/>
            <person name="Nagata Y."/>
            <person name="Numata M."/>
            <person name="Tsuchikane K."/>
            <person name="Hosoyama A."/>
            <person name="Yamazoe A."/>
            <person name="Tsuda M."/>
            <person name="Fujita N."/>
            <person name="Kawai F."/>
        </authorList>
    </citation>
    <scope>NUCLEOTIDE SEQUENCE [LARGE SCALE GENOMIC DNA]</scope>
    <source>
        <strain evidence="2 3">203-1</strain>
    </source>
</reference>
<dbReference type="Gene3D" id="3.40.50.2000">
    <property type="entry name" value="Glycogen Phosphorylase B"/>
    <property type="match status" value="2"/>
</dbReference>
<reference evidence="3" key="1">
    <citation type="submission" date="2015-11" db="EMBL/GenBank/DDBJ databases">
        <title>Complete genome sequence of a polyethylene glycol-degrading strain Sphingopyxis terrae strain 203-1 (NBRC 15098).</title>
        <authorList>
            <person name="Yoshiyuki O."/>
            <person name="Shouta N."/>
            <person name="Nagata Y."/>
            <person name="Numata M."/>
            <person name="Tsuchikane K."/>
            <person name="Hosoyama A."/>
            <person name="Yamazoe A."/>
            <person name="Tsuda M."/>
            <person name="Fujita N."/>
            <person name="Kawai F."/>
        </authorList>
    </citation>
    <scope>NUCLEOTIDE SEQUENCE [LARGE SCALE GENOMIC DNA]</scope>
    <source>
        <strain evidence="3">203-1</strain>
    </source>
</reference>
<dbReference type="STRING" id="1219058.AOA14_14040"/>
<dbReference type="Pfam" id="PF13692">
    <property type="entry name" value="Glyco_trans_1_4"/>
    <property type="match status" value="1"/>
</dbReference>
<name>A0A142W155_9SPHN</name>
<keyword evidence="2" id="KW-0808">Transferase</keyword>
<dbReference type="PANTHER" id="PTHR12526">
    <property type="entry name" value="GLYCOSYLTRANSFERASE"/>
    <property type="match status" value="1"/>
</dbReference>
<dbReference type="GO" id="GO:0016757">
    <property type="term" value="F:glycosyltransferase activity"/>
    <property type="evidence" value="ECO:0007669"/>
    <property type="project" value="TreeGrafter"/>
</dbReference>
<dbReference type="RefSeq" id="WP_202988271.1">
    <property type="nucleotide sequence ID" value="NZ_CP013342.1"/>
</dbReference>
<sequence length="400" mass="43489">MTEVGAIEEREHPVRILHLHSSFSLGGKEARSVRLMNLMGDRAQHTILSAVPDALGARDAIDPAIDVSFPTDAPRLAGRPSLARFRDLATYIYRFDLALSYNWGAMDGVMAHRLYWHRWWYRMPPSLIHHEDGFNEDESVRRNWKRNLYRRYALRTAAGVVVPSTLLAGIAADEWKLPPDRIHLIRNGIDVAAYAAAPSVPIPDFVRRPGEVVIGTVAGLRKVKDLPRLVRAVAALPPHVRLVIVGEGPEHAAIAAEAAACGMTDRLVLAGFMPEPARWIGHFDLLALSSRSEQAPIAVIEAMAAGLPVVSPAVGDVAAMAGEANRPFIAADEAGFRAALARLTSDAALRGAIGAENRRVAAERFAESGMVAGYQSLYARALEGYDVFTGRFLGSDPAFD</sequence>
<dbReference type="Pfam" id="PF13439">
    <property type="entry name" value="Glyco_transf_4"/>
    <property type="match status" value="1"/>
</dbReference>
<proteinExistence type="predicted"/>
<dbReference type="EMBL" id="CP013342">
    <property type="protein sequence ID" value="AMU95731.1"/>
    <property type="molecule type" value="Genomic_DNA"/>
</dbReference>
<dbReference type="Proteomes" id="UP000076234">
    <property type="component" value="Chromosome"/>
</dbReference>
<evidence type="ECO:0000259" key="1">
    <source>
        <dbReference type="Pfam" id="PF13439"/>
    </source>
</evidence>
<evidence type="ECO:0000313" key="3">
    <source>
        <dbReference type="Proteomes" id="UP000076234"/>
    </source>
</evidence>
<gene>
    <name evidence="2" type="ORF">AOA14_14040</name>
</gene>
<evidence type="ECO:0000313" key="2">
    <source>
        <dbReference type="EMBL" id="AMU95731.1"/>
    </source>
</evidence>
<dbReference type="AlphaFoldDB" id="A0A142W155"/>
<dbReference type="KEGG" id="ster:AOA14_14040"/>